<keyword evidence="3" id="KW-1185">Reference proteome</keyword>
<dbReference type="EMBL" id="KN780913">
    <property type="protein sequence ID" value="KIH44024.1"/>
    <property type="molecule type" value="Genomic_DNA"/>
</dbReference>
<evidence type="ECO:0000313" key="3">
    <source>
        <dbReference type="Proteomes" id="UP000054047"/>
    </source>
</evidence>
<dbReference type="PANTHER" id="PTHR22775:SF44">
    <property type="entry name" value="SORTING NEXIN-14"/>
    <property type="match status" value="1"/>
</dbReference>
<proteinExistence type="predicted"/>
<protein>
    <recommendedName>
        <fullName evidence="1">PXA domain-containing protein</fullName>
    </recommendedName>
</protein>
<dbReference type="PROSITE" id="PS51207">
    <property type="entry name" value="PXA"/>
    <property type="match status" value="1"/>
</dbReference>
<organism evidence="2 3">
    <name type="scientific">Ancylostoma duodenale</name>
    <dbReference type="NCBI Taxonomy" id="51022"/>
    <lineage>
        <taxon>Eukaryota</taxon>
        <taxon>Metazoa</taxon>
        <taxon>Ecdysozoa</taxon>
        <taxon>Nematoda</taxon>
        <taxon>Chromadorea</taxon>
        <taxon>Rhabditida</taxon>
        <taxon>Rhabditina</taxon>
        <taxon>Rhabditomorpha</taxon>
        <taxon>Strongyloidea</taxon>
        <taxon>Ancylostomatidae</taxon>
        <taxon>Ancylostomatinae</taxon>
        <taxon>Ancylostoma</taxon>
    </lineage>
</organism>
<evidence type="ECO:0000259" key="1">
    <source>
        <dbReference type="PROSITE" id="PS51207"/>
    </source>
</evidence>
<dbReference type="OrthoDB" id="5957963at2759"/>
<dbReference type="AlphaFoldDB" id="A0A0C2FB54"/>
<dbReference type="Pfam" id="PF02194">
    <property type="entry name" value="PXA"/>
    <property type="match status" value="1"/>
</dbReference>
<evidence type="ECO:0000313" key="2">
    <source>
        <dbReference type="EMBL" id="KIH44024.1"/>
    </source>
</evidence>
<dbReference type="GO" id="GO:0097352">
    <property type="term" value="P:autophagosome maturation"/>
    <property type="evidence" value="ECO:0007669"/>
    <property type="project" value="TreeGrafter"/>
</dbReference>
<reference evidence="2 3" key="1">
    <citation type="submission" date="2013-12" db="EMBL/GenBank/DDBJ databases">
        <title>Draft genome of the parsitic nematode Ancylostoma duodenale.</title>
        <authorList>
            <person name="Mitreva M."/>
        </authorList>
    </citation>
    <scope>NUCLEOTIDE SEQUENCE [LARGE SCALE GENOMIC DNA]</scope>
    <source>
        <strain evidence="2 3">Zhejiang</strain>
    </source>
</reference>
<dbReference type="InterPro" id="IPR003114">
    <property type="entry name" value="Phox_assoc"/>
</dbReference>
<dbReference type="GO" id="GO:0035091">
    <property type="term" value="F:phosphatidylinositol binding"/>
    <property type="evidence" value="ECO:0007669"/>
    <property type="project" value="TreeGrafter"/>
</dbReference>
<accession>A0A0C2FB54</accession>
<name>A0A0C2FB54_9BILA</name>
<gene>
    <name evidence="2" type="ORF">ANCDUO_25962</name>
</gene>
<feature type="domain" description="PXA" evidence="1">
    <location>
        <begin position="1"/>
        <end position="94"/>
    </location>
</feature>
<dbReference type="GO" id="GO:0005770">
    <property type="term" value="C:late endosome"/>
    <property type="evidence" value="ECO:0007669"/>
    <property type="project" value="TreeGrafter"/>
</dbReference>
<sequence>MHRIIKYEDDLSEKVADFLTIKLLDDTHLAGRAHDDDGPSGLGERASMSTWPSQSVRHFLRELIVNALLLPSLDLIADPDTINHLLIMTFDAQKGEGGDAEQSCDSNVLRDARQYSTFRLYLQDTRGPVNELCFLAEASRIHDSMQRKVCFRAHLFIISVI</sequence>
<dbReference type="PANTHER" id="PTHR22775">
    <property type="entry name" value="SORTING NEXIN"/>
    <property type="match status" value="1"/>
</dbReference>
<dbReference type="Proteomes" id="UP000054047">
    <property type="component" value="Unassembled WGS sequence"/>
</dbReference>